<feature type="region of interest" description="Disordered" evidence="1">
    <location>
        <begin position="296"/>
        <end position="316"/>
    </location>
</feature>
<organism evidence="2 3">
    <name type="scientific">Tothia fuscella</name>
    <dbReference type="NCBI Taxonomy" id="1048955"/>
    <lineage>
        <taxon>Eukaryota</taxon>
        <taxon>Fungi</taxon>
        <taxon>Dikarya</taxon>
        <taxon>Ascomycota</taxon>
        <taxon>Pezizomycotina</taxon>
        <taxon>Dothideomycetes</taxon>
        <taxon>Pleosporomycetidae</taxon>
        <taxon>Venturiales</taxon>
        <taxon>Cylindrosympodiaceae</taxon>
        <taxon>Tothia</taxon>
    </lineage>
</organism>
<reference evidence="2" key="1">
    <citation type="journal article" date="2020" name="Stud. Mycol.">
        <title>101 Dothideomycetes genomes: a test case for predicting lifestyles and emergence of pathogens.</title>
        <authorList>
            <person name="Haridas S."/>
            <person name="Albert R."/>
            <person name="Binder M."/>
            <person name="Bloem J."/>
            <person name="Labutti K."/>
            <person name="Salamov A."/>
            <person name="Andreopoulos B."/>
            <person name="Baker S."/>
            <person name="Barry K."/>
            <person name="Bills G."/>
            <person name="Bluhm B."/>
            <person name="Cannon C."/>
            <person name="Castanera R."/>
            <person name="Culley D."/>
            <person name="Daum C."/>
            <person name="Ezra D."/>
            <person name="Gonzalez J."/>
            <person name="Henrissat B."/>
            <person name="Kuo A."/>
            <person name="Liang C."/>
            <person name="Lipzen A."/>
            <person name="Lutzoni F."/>
            <person name="Magnuson J."/>
            <person name="Mondo S."/>
            <person name="Nolan M."/>
            <person name="Ohm R."/>
            <person name="Pangilinan J."/>
            <person name="Park H.-J."/>
            <person name="Ramirez L."/>
            <person name="Alfaro M."/>
            <person name="Sun H."/>
            <person name="Tritt A."/>
            <person name="Yoshinaga Y."/>
            <person name="Zwiers L.-H."/>
            <person name="Turgeon B."/>
            <person name="Goodwin S."/>
            <person name="Spatafora J."/>
            <person name="Crous P."/>
            <person name="Grigoriev I."/>
        </authorList>
    </citation>
    <scope>NUCLEOTIDE SEQUENCE</scope>
    <source>
        <strain evidence="2">CBS 130266</strain>
    </source>
</reference>
<evidence type="ECO:0000313" key="2">
    <source>
        <dbReference type="EMBL" id="KAF2430207.1"/>
    </source>
</evidence>
<evidence type="ECO:0000313" key="3">
    <source>
        <dbReference type="Proteomes" id="UP000800235"/>
    </source>
</evidence>
<protein>
    <submittedName>
        <fullName evidence="2">Uncharacterized protein</fullName>
    </submittedName>
</protein>
<dbReference type="Proteomes" id="UP000800235">
    <property type="component" value="Unassembled WGS sequence"/>
</dbReference>
<gene>
    <name evidence="2" type="ORF">EJ08DRAFT_245237</name>
</gene>
<comment type="caution">
    <text evidence="2">The sequence shown here is derived from an EMBL/GenBank/DDBJ whole genome shotgun (WGS) entry which is preliminary data.</text>
</comment>
<dbReference type="AlphaFoldDB" id="A0A9P4TYT9"/>
<accession>A0A9P4TYT9</accession>
<feature type="region of interest" description="Disordered" evidence="1">
    <location>
        <begin position="64"/>
        <end position="87"/>
    </location>
</feature>
<keyword evidence="3" id="KW-1185">Reference proteome</keyword>
<dbReference type="EMBL" id="MU007040">
    <property type="protein sequence ID" value="KAF2430207.1"/>
    <property type="molecule type" value="Genomic_DNA"/>
</dbReference>
<dbReference type="OrthoDB" id="5329104at2759"/>
<proteinExistence type="predicted"/>
<evidence type="ECO:0000256" key="1">
    <source>
        <dbReference type="SAM" id="MobiDB-lite"/>
    </source>
</evidence>
<name>A0A9P4TYT9_9PEZI</name>
<sequence length="316" mass="35852">MNVNARKVKQAVSLQNRFSNNNSNTSYTPLATLPTPPAVQNAKTFHALDPYAREAISYTCDPNNVNPPGKNGIDLQGPKPRQTPLLTPPDCDFDAVRKWMSEVDTKDVRKHAYFGRHLAAYRFDCGDPFSLQPIANRTRSLKIEDRWSRGVKTMDIETAYWSACMERQHDPQLFHQRDNYLKLENAIEFAGKIVLHGTSEQDIALEIYDRCMENAYGIGSPLAVEVLLGLTFAVTQNDQILIQQAEREPNPANMLAATGLNDSQSCNNTSTLHRQWQDAQWDNLDSIFLKRYTPDDDMDSEELLDGQSESSTKRRR</sequence>